<dbReference type="Proteomes" id="UP000799767">
    <property type="component" value="Unassembled WGS sequence"/>
</dbReference>
<comment type="similarity">
    <text evidence="1">Belongs to the gamma-glutamylcyclotransferase family.</text>
</comment>
<evidence type="ECO:0000259" key="4">
    <source>
        <dbReference type="Pfam" id="PF06094"/>
    </source>
</evidence>
<keyword evidence="6" id="KW-1185">Reference proteome</keyword>
<evidence type="ECO:0000313" key="6">
    <source>
        <dbReference type="Proteomes" id="UP000799767"/>
    </source>
</evidence>
<reference evidence="5" key="1">
    <citation type="journal article" date="2020" name="Stud. Mycol.">
        <title>101 Dothideomycetes genomes: a test case for predicting lifestyles and emergence of pathogens.</title>
        <authorList>
            <person name="Haridas S."/>
            <person name="Albert R."/>
            <person name="Binder M."/>
            <person name="Bloem J."/>
            <person name="Labutti K."/>
            <person name="Salamov A."/>
            <person name="Andreopoulos B."/>
            <person name="Baker S."/>
            <person name="Barry K."/>
            <person name="Bills G."/>
            <person name="Bluhm B."/>
            <person name="Cannon C."/>
            <person name="Castanera R."/>
            <person name="Culley D."/>
            <person name="Daum C."/>
            <person name="Ezra D."/>
            <person name="Gonzalez J."/>
            <person name="Henrissat B."/>
            <person name="Kuo A."/>
            <person name="Liang C."/>
            <person name="Lipzen A."/>
            <person name="Lutzoni F."/>
            <person name="Magnuson J."/>
            <person name="Mondo S."/>
            <person name="Nolan M."/>
            <person name="Ohm R."/>
            <person name="Pangilinan J."/>
            <person name="Park H.-J."/>
            <person name="Ramirez L."/>
            <person name="Alfaro M."/>
            <person name="Sun H."/>
            <person name="Tritt A."/>
            <person name="Yoshinaga Y."/>
            <person name="Zwiers L.-H."/>
            <person name="Turgeon B."/>
            <person name="Goodwin S."/>
            <person name="Spatafora J."/>
            <person name="Crous P."/>
            <person name="Grigoriev I."/>
        </authorList>
    </citation>
    <scope>NUCLEOTIDE SEQUENCE</scope>
    <source>
        <strain evidence="5">CBS 113389</strain>
    </source>
</reference>
<name>A0A6A6PT59_9PEZI</name>
<dbReference type="RefSeq" id="XP_033589859.1">
    <property type="nucleotide sequence ID" value="XM_033735423.1"/>
</dbReference>
<dbReference type="InterPro" id="IPR045038">
    <property type="entry name" value="AIG2-like"/>
</dbReference>
<feature type="domain" description="Gamma-glutamylcyclotransferase AIG2-like" evidence="4">
    <location>
        <begin position="225"/>
        <end position="322"/>
    </location>
</feature>
<organism evidence="5 6">
    <name type="scientific">Neohortaea acidophila</name>
    <dbReference type="NCBI Taxonomy" id="245834"/>
    <lineage>
        <taxon>Eukaryota</taxon>
        <taxon>Fungi</taxon>
        <taxon>Dikarya</taxon>
        <taxon>Ascomycota</taxon>
        <taxon>Pezizomycotina</taxon>
        <taxon>Dothideomycetes</taxon>
        <taxon>Dothideomycetidae</taxon>
        <taxon>Mycosphaerellales</taxon>
        <taxon>Teratosphaeriaceae</taxon>
        <taxon>Neohortaea</taxon>
    </lineage>
</organism>
<dbReference type="InterPro" id="IPR036568">
    <property type="entry name" value="GGCT-like_sf"/>
</dbReference>
<proteinExistence type="inferred from homology"/>
<evidence type="ECO:0000256" key="1">
    <source>
        <dbReference type="ARBA" id="ARBA00008861"/>
    </source>
</evidence>
<dbReference type="PANTHER" id="PTHR31544:SF4">
    <property type="entry name" value="GAMMA-GLUTAMYLCYCLOTRANSFERASE-RELATED"/>
    <property type="match status" value="1"/>
</dbReference>
<dbReference type="OrthoDB" id="3262926at2759"/>
<gene>
    <name evidence="5" type="ORF">BDY17DRAFT_310330</name>
</gene>
<dbReference type="InterPro" id="IPR009288">
    <property type="entry name" value="AIG2-like_dom"/>
</dbReference>
<dbReference type="SUPFAM" id="SSF110857">
    <property type="entry name" value="Gamma-glutamyl cyclotransferase-like"/>
    <property type="match status" value="1"/>
</dbReference>
<dbReference type="PANTHER" id="PTHR31544">
    <property type="entry name" value="AIG2-LIKE PROTEIN D"/>
    <property type="match status" value="1"/>
</dbReference>
<dbReference type="GO" id="GO:0016740">
    <property type="term" value="F:transferase activity"/>
    <property type="evidence" value="ECO:0007669"/>
    <property type="project" value="UniProtKB-KW"/>
</dbReference>
<dbReference type="AlphaFoldDB" id="A0A6A6PT59"/>
<evidence type="ECO:0000313" key="5">
    <source>
        <dbReference type="EMBL" id="KAF2483289.1"/>
    </source>
</evidence>
<accession>A0A6A6PT59</accession>
<dbReference type="EMBL" id="MU001635">
    <property type="protein sequence ID" value="KAF2483289.1"/>
    <property type="molecule type" value="Genomic_DNA"/>
</dbReference>
<keyword evidence="2" id="KW-0808">Transferase</keyword>
<protein>
    <recommendedName>
        <fullName evidence="3">Putative gamma-glutamylcyclotransferase</fullName>
    </recommendedName>
</protein>
<dbReference type="GeneID" id="54476425"/>
<sequence length="337" mass="37695">MDALDILEAMAANANYDAETDDAETMEKWQRLFGYSAEEARMKIDEQRDDLTSMVSAALWDAVREQQEALGHDRETYSHWLRIPRTASSQHITSGTTANVGAENGQSGQEYLLRLDGPISCAHQVAEITGLTAAPKLFEGASERDGTAASFCKVDAATKQSILTWTREHHPTFRPMFVMRSLARKEFDITSISPTLGQDATLPQYRFTTVETSPRPAQAEYPVWYFFYGTLASQQTLHSLLQHLDGDDYDLANYELRPARVAGAKLTIWGNKYKALVDGNEEDVVEGWAFLVKSELHEEALRSYETSAYEVVRCRIICGAGCDGEVLLGCTFRLAKR</sequence>
<dbReference type="CDD" id="cd06661">
    <property type="entry name" value="GGCT_like"/>
    <property type="match status" value="1"/>
</dbReference>
<dbReference type="InterPro" id="IPR013024">
    <property type="entry name" value="GGCT-like"/>
</dbReference>
<evidence type="ECO:0000256" key="2">
    <source>
        <dbReference type="ARBA" id="ARBA00022679"/>
    </source>
</evidence>
<dbReference type="Pfam" id="PF06094">
    <property type="entry name" value="GGACT"/>
    <property type="match status" value="1"/>
</dbReference>
<evidence type="ECO:0000256" key="3">
    <source>
        <dbReference type="ARBA" id="ARBA00030602"/>
    </source>
</evidence>
<dbReference type="Gene3D" id="3.10.490.10">
    <property type="entry name" value="Gamma-glutamyl cyclotransferase-like"/>
    <property type="match status" value="1"/>
</dbReference>